<evidence type="ECO:0000313" key="1">
    <source>
        <dbReference type="EMBL" id="EAU81157.2"/>
    </source>
</evidence>
<name>A8PDS8_COPC7</name>
<dbReference type="RefSeq" id="XP_001840658.2">
    <property type="nucleotide sequence ID" value="XM_001840606.2"/>
</dbReference>
<gene>
    <name evidence="1" type="ORF">CC1G_10444</name>
</gene>
<evidence type="ECO:0000313" key="2">
    <source>
        <dbReference type="Proteomes" id="UP000001861"/>
    </source>
</evidence>
<dbReference type="KEGG" id="cci:CC1G_10444"/>
<protein>
    <submittedName>
        <fullName evidence="1">Uncharacterized protein</fullName>
    </submittedName>
</protein>
<accession>A8PDS8</accession>
<dbReference type="GeneID" id="6017310"/>
<keyword evidence="2" id="KW-1185">Reference proteome</keyword>
<dbReference type="VEuPathDB" id="FungiDB:CC1G_10444"/>
<dbReference type="InParanoid" id="A8PDS8"/>
<proteinExistence type="predicted"/>
<dbReference type="EMBL" id="AACS02000007">
    <property type="protein sequence ID" value="EAU81157.2"/>
    <property type="molecule type" value="Genomic_DNA"/>
</dbReference>
<comment type="caution">
    <text evidence="1">The sequence shown here is derived from an EMBL/GenBank/DDBJ whole genome shotgun (WGS) entry which is preliminary data.</text>
</comment>
<reference evidence="1 2" key="1">
    <citation type="journal article" date="2010" name="Proc. Natl. Acad. Sci. U.S.A.">
        <title>Insights into evolution of multicellular fungi from the assembled chromosomes of the mushroom Coprinopsis cinerea (Coprinus cinereus).</title>
        <authorList>
            <person name="Stajich J.E."/>
            <person name="Wilke S.K."/>
            <person name="Ahren D."/>
            <person name="Au C.H."/>
            <person name="Birren B.W."/>
            <person name="Borodovsky M."/>
            <person name="Burns C."/>
            <person name="Canback B."/>
            <person name="Casselton L.A."/>
            <person name="Cheng C.K."/>
            <person name="Deng J."/>
            <person name="Dietrich F.S."/>
            <person name="Fargo D.C."/>
            <person name="Farman M.L."/>
            <person name="Gathman A.C."/>
            <person name="Goldberg J."/>
            <person name="Guigo R."/>
            <person name="Hoegger P.J."/>
            <person name="Hooker J.B."/>
            <person name="Huggins A."/>
            <person name="James T.Y."/>
            <person name="Kamada T."/>
            <person name="Kilaru S."/>
            <person name="Kodira C."/>
            <person name="Kues U."/>
            <person name="Kupfer D."/>
            <person name="Kwan H.S."/>
            <person name="Lomsadze A."/>
            <person name="Li W."/>
            <person name="Lilly W.W."/>
            <person name="Ma L.J."/>
            <person name="Mackey A.J."/>
            <person name="Manning G."/>
            <person name="Martin F."/>
            <person name="Muraguchi H."/>
            <person name="Natvig D.O."/>
            <person name="Palmerini H."/>
            <person name="Ramesh M.A."/>
            <person name="Rehmeyer C.J."/>
            <person name="Roe B.A."/>
            <person name="Shenoy N."/>
            <person name="Stanke M."/>
            <person name="Ter-Hovhannisyan V."/>
            <person name="Tunlid A."/>
            <person name="Velagapudi R."/>
            <person name="Vision T.J."/>
            <person name="Zeng Q."/>
            <person name="Zolan M.E."/>
            <person name="Pukkila P.J."/>
        </authorList>
    </citation>
    <scope>NUCLEOTIDE SEQUENCE [LARGE SCALE GENOMIC DNA]</scope>
    <source>
        <strain evidence="2">Okayama-7 / 130 / ATCC MYA-4618 / FGSC 9003</strain>
    </source>
</reference>
<dbReference type="HOGENOM" id="CLU_762942_0_0_1"/>
<dbReference type="AlphaFoldDB" id="A8PDS8"/>
<sequence>MADISRGPSRDAVLYNEELFHRILDDYRPVGKNRCSYPLLFRARRSSIQYWMNLGVIALPFSPALTLRIIFCCQWWSQRWLTNLDRFLFYSTRVKCITLPAHTRAVSSQVYAAILAQVKLRYPSIHPFPRTHYVALDTLSEPTLHFLSLVLSPSVTEISLQEDEDVKMEPHVIPPLFTKLKEGAPFLARIRFSGSSHLSNAIRSFARTVELPALVSVQLHVESSFSSVSHETTFVKPEPNLLAHFHATNGSLDKENTTTQDYSVPASFEARPSILEALLHLMQCDRITALDLTIYLFDNSPINESSMPSFITAIIQELSSARRSALKKLTLRCPRPSFQSREPPVYRGLRLSWVSVLAVQQCG</sequence>
<organism evidence="1 2">
    <name type="scientific">Coprinopsis cinerea (strain Okayama-7 / 130 / ATCC MYA-4618 / FGSC 9003)</name>
    <name type="common">Inky cap fungus</name>
    <name type="synonym">Hormographiella aspergillata</name>
    <dbReference type="NCBI Taxonomy" id="240176"/>
    <lineage>
        <taxon>Eukaryota</taxon>
        <taxon>Fungi</taxon>
        <taxon>Dikarya</taxon>
        <taxon>Basidiomycota</taxon>
        <taxon>Agaricomycotina</taxon>
        <taxon>Agaricomycetes</taxon>
        <taxon>Agaricomycetidae</taxon>
        <taxon>Agaricales</taxon>
        <taxon>Agaricineae</taxon>
        <taxon>Psathyrellaceae</taxon>
        <taxon>Coprinopsis</taxon>
    </lineage>
</organism>
<dbReference type="Proteomes" id="UP000001861">
    <property type="component" value="Unassembled WGS sequence"/>
</dbReference>